<feature type="region of interest" description="Disordered" evidence="1">
    <location>
        <begin position="531"/>
        <end position="634"/>
    </location>
</feature>
<feature type="compositionally biased region" description="Basic residues" evidence="1">
    <location>
        <begin position="365"/>
        <end position="381"/>
    </location>
</feature>
<feature type="region of interest" description="Disordered" evidence="1">
    <location>
        <begin position="326"/>
        <end position="346"/>
    </location>
</feature>
<feature type="compositionally biased region" description="Basic residues" evidence="1">
    <location>
        <begin position="21"/>
        <end position="34"/>
    </location>
</feature>
<feature type="compositionally biased region" description="Polar residues" evidence="1">
    <location>
        <begin position="432"/>
        <end position="448"/>
    </location>
</feature>
<dbReference type="Proteomes" id="UP000663828">
    <property type="component" value="Unassembled WGS sequence"/>
</dbReference>
<feature type="compositionally biased region" description="Basic and acidic residues" evidence="1">
    <location>
        <begin position="570"/>
        <end position="593"/>
    </location>
</feature>
<feature type="compositionally biased region" description="Basic and acidic residues" evidence="1">
    <location>
        <begin position="382"/>
        <end position="396"/>
    </location>
</feature>
<sequence length="765" mass="86045">MTKGGSGKSKTLGRLIFGEKRKQHVSPARHRSSTRHASSTADIPSSNVTTTNKNSIDLHDWAMWRMQLNEQMGSSMNERRSDLKQMRQFLQSNPFYQQHSRDLSNGRYNGVRLLFSIPHTKLKPEFLNEIQETAPRTNEIGDAVVYEQKKIRSNSDDRTTTSVNSLSAIQPMIVDKAVNQLLPKACVGNTGGFLQTNEQMIAMEGIRTRRTTRSSFTASDRIHATLQKAVKDGNVLEKIKAFEMQAAAAAQAESIPRLNGINYRMQTLQAVAQRTLSPATIHPIQQVVSPIQIQEQSLYPNQQYRDDLHGLMPGHKSRKGAHVLEPAHGDIILKRRPPSQKAGNEDEYSGIAISSMALTASQGQHRNHHHHRRSSVSRSRHRQEIAYDKRTSSRHESHSRRHSSKQKGTSTPSAKLSTRHRWLKGRKETPVETPSRQGTNPDIANNRSNKTKKKTVEHEKVYVKKATKTVEKEKSPSDNNRVYGVPNASVIEHAKIEEQLVREHVDRTSTLIAIKDDDTSQNRACDIVIQQRHTKNHQQQKLSSTDGDILNKVDENPRSTRSSGYRHHHSEHDGDGKDGHSTDDDVFIEDKVVKPRPNLTRHQSTINTSKADSRRLQQQSSSGFRRHASQCSADDAPLLNSMELKKQKSPLTLITRTNPTNCDEAMTYETPQSEQIQPPVCNTHTMKKKRPFHTINTAGCSIANNQQMSKQILHAIMNSMNHNQEPLSNTPPPIPASPTSVNDDFFENGPLTNPEETIANMTPSS</sequence>
<dbReference type="AlphaFoldDB" id="A0A814MZT2"/>
<feature type="compositionally biased region" description="Basic and acidic residues" evidence="1">
    <location>
        <begin position="549"/>
        <end position="558"/>
    </location>
</feature>
<proteinExistence type="predicted"/>
<comment type="caution">
    <text evidence="3">The sequence shown here is derived from an EMBL/GenBank/DDBJ whole genome shotgun (WGS) entry which is preliminary data.</text>
</comment>
<dbReference type="EMBL" id="CAJNOR010001148">
    <property type="protein sequence ID" value="CAF1085475.1"/>
    <property type="molecule type" value="Genomic_DNA"/>
</dbReference>
<feature type="region of interest" description="Disordered" evidence="1">
    <location>
        <begin position="360"/>
        <end position="456"/>
    </location>
</feature>
<feature type="compositionally biased region" description="Polar residues" evidence="1">
    <location>
        <begin position="406"/>
        <end position="416"/>
    </location>
</feature>
<dbReference type="OrthoDB" id="10026760at2759"/>
<feature type="compositionally biased region" description="Polar residues" evidence="1">
    <location>
        <begin position="600"/>
        <end position="623"/>
    </location>
</feature>
<reference evidence="3" key="1">
    <citation type="submission" date="2021-02" db="EMBL/GenBank/DDBJ databases">
        <authorList>
            <person name="Nowell W R."/>
        </authorList>
    </citation>
    <scope>NUCLEOTIDE SEQUENCE</scope>
</reference>
<feature type="compositionally biased region" description="Polar residues" evidence="1">
    <location>
        <begin position="750"/>
        <end position="765"/>
    </location>
</feature>
<organism evidence="3 4">
    <name type="scientific">Adineta ricciae</name>
    <name type="common">Rotifer</name>
    <dbReference type="NCBI Taxonomy" id="249248"/>
    <lineage>
        <taxon>Eukaryota</taxon>
        <taxon>Metazoa</taxon>
        <taxon>Spiralia</taxon>
        <taxon>Gnathifera</taxon>
        <taxon>Rotifera</taxon>
        <taxon>Eurotatoria</taxon>
        <taxon>Bdelloidea</taxon>
        <taxon>Adinetida</taxon>
        <taxon>Adinetidae</taxon>
        <taxon>Adineta</taxon>
    </lineage>
</organism>
<evidence type="ECO:0000313" key="2">
    <source>
        <dbReference type="EMBL" id="CAF0847591.1"/>
    </source>
</evidence>
<name>A0A814MZT2_ADIRI</name>
<evidence type="ECO:0000256" key="1">
    <source>
        <dbReference type="SAM" id="MobiDB-lite"/>
    </source>
</evidence>
<feature type="compositionally biased region" description="Polar residues" evidence="1">
    <location>
        <begin position="42"/>
        <end position="51"/>
    </location>
</feature>
<feature type="region of interest" description="Disordered" evidence="1">
    <location>
        <begin position="723"/>
        <end position="765"/>
    </location>
</feature>
<evidence type="ECO:0000313" key="3">
    <source>
        <dbReference type="EMBL" id="CAF1085475.1"/>
    </source>
</evidence>
<keyword evidence="4" id="KW-1185">Reference proteome</keyword>
<feature type="region of interest" description="Disordered" evidence="1">
    <location>
        <begin position="1"/>
        <end position="51"/>
    </location>
</feature>
<dbReference type="EMBL" id="CAJNOJ010000021">
    <property type="protein sequence ID" value="CAF0847591.1"/>
    <property type="molecule type" value="Genomic_DNA"/>
</dbReference>
<evidence type="ECO:0000313" key="4">
    <source>
        <dbReference type="Proteomes" id="UP000663828"/>
    </source>
</evidence>
<protein>
    <submittedName>
        <fullName evidence="3">Uncharacterized protein</fullName>
    </submittedName>
</protein>
<dbReference type="Proteomes" id="UP000663852">
    <property type="component" value="Unassembled WGS sequence"/>
</dbReference>
<gene>
    <name evidence="2" type="ORF">EDS130_LOCUS7154</name>
    <name evidence="3" type="ORF">XAT740_LOCUS17550</name>
</gene>
<accession>A0A814MZT2</accession>